<gene>
    <name evidence="1" type="ORF">QFC24_004129</name>
</gene>
<reference evidence="1" key="1">
    <citation type="submission" date="2023-04" db="EMBL/GenBank/DDBJ databases">
        <title>Draft Genome sequencing of Naganishia species isolated from polar environments using Oxford Nanopore Technology.</title>
        <authorList>
            <person name="Leo P."/>
            <person name="Venkateswaran K."/>
        </authorList>
    </citation>
    <scope>NUCLEOTIDE SEQUENCE</scope>
    <source>
        <strain evidence="1">DBVPG 5303</strain>
    </source>
</reference>
<evidence type="ECO:0000313" key="2">
    <source>
        <dbReference type="Proteomes" id="UP001234202"/>
    </source>
</evidence>
<dbReference type="Proteomes" id="UP001234202">
    <property type="component" value="Unassembled WGS sequence"/>
</dbReference>
<comment type="caution">
    <text evidence="1">The sequence shown here is derived from an EMBL/GenBank/DDBJ whole genome shotgun (WGS) entry which is preliminary data.</text>
</comment>
<dbReference type="EMBL" id="JASBWV010000014">
    <property type="protein sequence ID" value="KAJ9122700.1"/>
    <property type="molecule type" value="Genomic_DNA"/>
</dbReference>
<name>A0ACC2XH37_9TREE</name>
<evidence type="ECO:0000313" key="1">
    <source>
        <dbReference type="EMBL" id="KAJ9122700.1"/>
    </source>
</evidence>
<accession>A0ACC2XH37</accession>
<sequence>MAGDETTGGSGHPFHPFEVNAPHLAYAFLGGFVVLFSLCSLFIKERLYIGEAVVSTVVGIVLGPYALNLFNPGSWGGHSASSEVTDEITLEVTRVVIAVGVFAIGVELPKKYIKHHWKSLAFLVGPIMAWGWIVTALFMWALIPHLEFLTCLAIAACVTPTDPILAQAVVGGRFATKHVPAHIRHLLSAESGCNDGAAYEVALGIVIGSILGYVARKAIKFSEKRGYIDRQSFVAQYISLALLTVGILTLLGSDDLLGAFFCGTAFAWDGFFNKATEDSMFSNVLDLLFNCACFIYIGAIIPFSEFQSVHTSISVWRLFVLMILVLLFRRLPVILALYKWIPDIKTVREAAFVGWFGPMGVGAIFIATLAKTDLPLAARETDTPVTQTELLAATIQPIVAFMVLCSVVCHGLSIPFFSLTRRVHSMTHTWSRQSFGDEPAWASHARRITPGESIRINRDDDGEIADDGITDRGDPLVISNEKELSRSQSHSLESRTVTGSSAEQQDLPCQTGGGERADVAAMENGTYSPDVANRHARPGEDDEAGEEVIDDDPDDGRITPILAEYREGPHLVRERKKEDTDSVEVELFQNYFAKDKPTKTTSFMHPQPLKHHEVDILHDKLQHSAEYAADHVRDGGKDRVDRLGLGMMGVEETRDEAREEEEREEDNERRERVLNDGEDEHAVEREQSRRSDQHSGHLGSPSGGRPKFPALGRSNSSSSGGPVDREDQELPHDTYGHPLQSSNTRGTQNNPEEYELGRVSSRVSAVFGGGRKKGRQPSITKRFLGGFGKKSDSEENVRPRDIEEGVATGDVDNGNLAHPDSIGRPILTPATTIQRSGSPPRHMSLRFAPDTAESSETAPGPASYKRPAPNPSLSMYRSSTLQPGSHSKAEETPKGQQYYKRGRNNPSLAMFKAKSVNDTDSLNDGTERSSASFRLPNKKAGADFRYLIDFDIRKKAFVVKTGITFKSKAAYTSNSKKLKRNITNNTDIAPTSNATVMTNSRIPVGYNDPPPEILTNGSRTAHMAEGISAEPDLRGYDVDRDPSASSPDSADERQKSASSDGKKPPKQPRNRRLTNASTGSAHLMRTISASSNNGPQSNEDTATITQATVRNKAKYPAHPSIPVGSVDGPLRPVTEEDQLSSSFGHRSPQWDGIHALEHEIEDTLFRGSEVDHRNHRLSRERSHSRESKQYCQEDLSMEMDVTIDEDTLKKMRKSRYLRSAAVTGIFVMLWYLFATLLSLYNKWMFSPEYYGFSYPLFVTCIHMVVQFTLATIVREVWSDRFKPKETPGRDDYVKGIIPTAVATGMDIGLSNLSLKTITLTLYNPVFSAVAMCKSSSLIFVLGFAFLFKLEAYSLRLVCVIGFITFGVFLMVFNATTVSVPGIIMVFSASALGGLRWALTQLVMHKTEMGMSNPFATIFWLTPVMAVTLAFVSIVFEGWFNVFGSDHFSGWRALHTVGLIIFPGALAFSMVASEYCIIQRAGIVPLSIAGIFKEVSTITVSAWVFGDELTKLNVLGVAITVFGIATYSYHKYQKSMELPSNLPAAQHSLLPTTGGAGFLPYREERSNEDGVGHQSESEPSNSGVNPQHHIIGDSDDEHEYPEIGRKQDDERTSAPAAYRSSEEHQGLLGRNV</sequence>
<proteinExistence type="predicted"/>
<keyword evidence="2" id="KW-1185">Reference proteome</keyword>
<protein>
    <submittedName>
        <fullName evidence="1">Uncharacterized protein</fullName>
    </submittedName>
</protein>
<organism evidence="1 2">
    <name type="scientific">Naganishia onofrii</name>
    <dbReference type="NCBI Taxonomy" id="1851511"/>
    <lineage>
        <taxon>Eukaryota</taxon>
        <taxon>Fungi</taxon>
        <taxon>Dikarya</taxon>
        <taxon>Basidiomycota</taxon>
        <taxon>Agaricomycotina</taxon>
        <taxon>Tremellomycetes</taxon>
        <taxon>Filobasidiales</taxon>
        <taxon>Filobasidiaceae</taxon>
        <taxon>Naganishia</taxon>
    </lineage>
</organism>